<dbReference type="SMART" id="SM00965">
    <property type="entry name" value="STN"/>
    <property type="match status" value="1"/>
</dbReference>
<evidence type="ECO:0000256" key="13">
    <source>
        <dbReference type="RuleBase" id="RU003357"/>
    </source>
</evidence>
<evidence type="ECO:0000313" key="16">
    <source>
        <dbReference type="EMBL" id="RCK50812.1"/>
    </source>
</evidence>
<comment type="similarity">
    <text evidence="2 12 13">Belongs to the TonB-dependent receptor family.</text>
</comment>
<keyword evidence="4 12" id="KW-1134">Transmembrane beta strand</keyword>
<proteinExistence type="inferred from homology"/>
<dbReference type="GO" id="GO:0015344">
    <property type="term" value="F:siderophore uptake transmembrane transporter activity"/>
    <property type="evidence" value="ECO:0007669"/>
    <property type="project" value="TreeGrafter"/>
</dbReference>
<dbReference type="PANTHER" id="PTHR32552">
    <property type="entry name" value="FERRICHROME IRON RECEPTOR-RELATED"/>
    <property type="match status" value="1"/>
</dbReference>
<keyword evidence="14" id="KW-0732">Signal</keyword>
<dbReference type="Gene3D" id="2.170.130.10">
    <property type="entry name" value="TonB-dependent receptor, plug domain"/>
    <property type="match status" value="1"/>
</dbReference>
<evidence type="ECO:0000256" key="11">
    <source>
        <dbReference type="ARBA" id="ARBA00023237"/>
    </source>
</evidence>
<dbReference type="InterPro" id="IPR000531">
    <property type="entry name" value="Beta-barrel_TonB"/>
</dbReference>
<dbReference type="Pfam" id="PF07715">
    <property type="entry name" value="Plug"/>
    <property type="match status" value="1"/>
</dbReference>
<dbReference type="InterPro" id="IPR011662">
    <property type="entry name" value="Secretin/TonB_short_N"/>
</dbReference>
<evidence type="ECO:0000256" key="10">
    <source>
        <dbReference type="ARBA" id="ARBA00023170"/>
    </source>
</evidence>
<feature type="chain" id="PRO_5016909685" evidence="14">
    <location>
        <begin position="21"/>
        <end position="802"/>
    </location>
</feature>
<dbReference type="GO" id="GO:0015891">
    <property type="term" value="P:siderophore transport"/>
    <property type="evidence" value="ECO:0007669"/>
    <property type="project" value="InterPro"/>
</dbReference>
<evidence type="ECO:0000259" key="15">
    <source>
        <dbReference type="SMART" id="SM00965"/>
    </source>
</evidence>
<keyword evidence="6 12" id="KW-0812">Transmembrane</keyword>
<dbReference type="GO" id="GO:0038023">
    <property type="term" value="F:signaling receptor activity"/>
    <property type="evidence" value="ECO:0007669"/>
    <property type="project" value="InterPro"/>
</dbReference>
<dbReference type="NCBIfam" id="TIGR01783">
    <property type="entry name" value="TonB-siderophor"/>
    <property type="match status" value="1"/>
</dbReference>
<dbReference type="OrthoDB" id="9760333at2"/>
<dbReference type="PROSITE" id="PS52016">
    <property type="entry name" value="TONB_DEPENDENT_REC_3"/>
    <property type="match status" value="1"/>
</dbReference>
<dbReference type="InterPro" id="IPR036942">
    <property type="entry name" value="Beta-barrel_TonB_sf"/>
</dbReference>
<comment type="subcellular location">
    <subcellularLocation>
        <location evidence="1 12">Cell outer membrane</location>
        <topology evidence="1 12">Multi-pass membrane protein</topology>
    </subcellularLocation>
</comment>
<evidence type="ECO:0000256" key="12">
    <source>
        <dbReference type="PROSITE-ProRule" id="PRU01360"/>
    </source>
</evidence>
<sequence>MNAFAAKLLFSTALLIPAAAYPQTGGTTQGVERAQYSFDITAQSLAQGIAEIGATSGWRIAYTVTLPPLETARVIRGTMSPMQALDILLKGTGFSYRTTGDNALVIVKPSGNAANSGVTTLDPVRIEATREQDGLSPAYAGGMVASGGNLGMLGNTDIMDAPVSITSYTSEKVADQQAQTIADVVKNDPSVRAPNSGGGMLDTYQIRGFNMNTGNSGEISMDGAYGVAPNYRVQAGFAERIEVLKGPAALLNGMSPNGGVGGVINIVPKRAEDKDLNRVSVDYGLGEQAGGNVDFSRRFGKEKQFGIRFNGGYHNGDTYLDKQSREATLGALALDYRGEDLRLSLDLIDQRENMDAPFREYRLASGVTMPSAPDGSKNAVQDWQWSDTTDQSAMLKGEYDLADNLTLFGGVGGGRTKVDRLFGYPIITNSAGDIDDDSLSYMRFQTNRFTANAGLRGDFSTGSIDHEATVSTSYYADTFYRGAIYSTTDPASNIYNPSSVPPIFVAAPTSKPKLSETDLRGIAIADTLSVWQDQVKLTLGGRHQSIETNNFSATTGAKTAHYNDSVITPMVGLVVKPTDYMSVYANYLEGLSKGDIAPSSASNAGEAMAPYVAKQIETGIKLDFGTIGGSAALFQITKPSGQTVNNVYNSDAEQRNRGLELNVFGEVTPDVRLLAGVMFLDAELTKTNSSTTQGNRPVGTPKMQANLTAEWDTPFAPGLTLSGTITHTAEQYIDTENTQDIPDWTTLDLGLRYKTTISETPVTVRATIQNVTNESYWSGVNEFSMISQGAPRTALVSLTADF</sequence>
<dbReference type="InterPro" id="IPR039426">
    <property type="entry name" value="TonB-dep_rcpt-like"/>
</dbReference>
<gene>
    <name evidence="16" type="ORF">TH25_11085</name>
</gene>
<dbReference type="InterPro" id="IPR037066">
    <property type="entry name" value="Plug_dom_sf"/>
</dbReference>
<evidence type="ECO:0000256" key="3">
    <source>
        <dbReference type="ARBA" id="ARBA00022448"/>
    </source>
</evidence>
<keyword evidence="9 12" id="KW-0472">Membrane</keyword>
<accession>A0A367XDV0</accession>
<keyword evidence="8 13" id="KW-0798">TonB box</keyword>
<dbReference type="Proteomes" id="UP000252517">
    <property type="component" value="Unassembled WGS sequence"/>
</dbReference>
<dbReference type="Pfam" id="PF00593">
    <property type="entry name" value="TonB_dep_Rec_b-barrel"/>
    <property type="match status" value="1"/>
</dbReference>
<evidence type="ECO:0000256" key="4">
    <source>
        <dbReference type="ARBA" id="ARBA00022452"/>
    </source>
</evidence>
<organism evidence="16 17">
    <name type="scientific">Thalassospira profundimaris</name>
    <dbReference type="NCBI Taxonomy" id="502049"/>
    <lineage>
        <taxon>Bacteria</taxon>
        <taxon>Pseudomonadati</taxon>
        <taxon>Pseudomonadota</taxon>
        <taxon>Alphaproteobacteria</taxon>
        <taxon>Rhodospirillales</taxon>
        <taxon>Thalassospiraceae</taxon>
        <taxon>Thalassospira</taxon>
    </lineage>
</organism>
<dbReference type="GO" id="GO:0009279">
    <property type="term" value="C:cell outer membrane"/>
    <property type="evidence" value="ECO:0007669"/>
    <property type="project" value="UniProtKB-SubCell"/>
</dbReference>
<dbReference type="CDD" id="cd01347">
    <property type="entry name" value="ligand_gated_channel"/>
    <property type="match status" value="1"/>
</dbReference>
<reference evidence="16 17" key="1">
    <citation type="submission" date="2014-07" db="EMBL/GenBank/DDBJ databases">
        <title>Draft genome sequence of Thalassospira profundimaris S25-3-2.</title>
        <authorList>
            <person name="Lai Q."/>
            <person name="Shao Z."/>
        </authorList>
    </citation>
    <scope>NUCLEOTIDE SEQUENCE [LARGE SCALE GENOMIC DNA]</scope>
    <source>
        <strain evidence="16 17">S25-3-2</strain>
    </source>
</reference>
<protein>
    <submittedName>
        <fullName evidence="16">Energy transducer TonB</fullName>
    </submittedName>
</protein>
<comment type="caution">
    <text evidence="16">The sequence shown here is derived from an EMBL/GenBank/DDBJ whole genome shotgun (WGS) entry which is preliminary data.</text>
</comment>
<evidence type="ECO:0000256" key="7">
    <source>
        <dbReference type="ARBA" id="ARBA00023004"/>
    </source>
</evidence>
<keyword evidence="7" id="KW-0408">Iron</keyword>
<dbReference type="PANTHER" id="PTHR32552:SF82">
    <property type="entry name" value="FCUA PROTEIN"/>
    <property type="match status" value="1"/>
</dbReference>
<evidence type="ECO:0000313" key="17">
    <source>
        <dbReference type="Proteomes" id="UP000252517"/>
    </source>
</evidence>
<keyword evidence="11 12" id="KW-0998">Cell outer membrane</keyword>
<dbReference type="Gene3D" id="3.55.50.30">
    <property type="match status" value="1"/>
</dbReference>
<evidence type="ECO:0000256" key="8">
    <source>
        <dbReference type="ARBA" id="ARBA00023077"/>
    </source>
</evidence>
<evidence type="ECO:0000256" key="9">
    <source>
        <dbReference type="ARBA" id="ARBA00023136"/>
    </source>
</evidence>
<keyword evidence="3 12" id="KW-0813">Transport</keyword>
<name>A0A367XDV0_9PROT</name>
<feature type="signal peptide" evidence="14">
    <location>
        <begin position="1"/>
        <end position="20"/>
    </location>
</feature>
<evidence type="ECO:0000256" key="14">
    <source>
        <dbReference type="SAM" id="SignalP"/>
    </source>
</evidence>
<dbReference type="EMBL" id="JPWH01000007">
    <property type="protein sequence ID" value="RCK50812.1"/>
    <property type="molecule type" value="Genomic_DNA"/>
</dbReference>
<keyword evidence="5" id="KW-0410">Iron transport</keyword>
<feature type="domain" description="Secretin/TonB short N-terminal" evidence="15">
    <location>
        <begin position="58"/>
        <end position="109"/>
    </location>
</feature>
<keyword evidence="5" id="KW-0406">Ion transport</keyword>
<dbReference type="InterPro" id="IPR012910">
    <property type="entry name" value="Plug_dom"/>
</dbReference>
<dbReference type="Gene3D" id="2.40.170.20">
    <property type="entry name" value="TonB-dependent receptor, beta-barrel domain"/>
    <property type="match status" value="1"/>
</dbReference>
<dbReference type="InterPro" id="IPR010105">
    <property type="entry name" value="TonB_sidphr_rcpt"/>
</dbReference>
<evidence type="ECO:0000256" key="6">
    <source>
        <dbReference type="ARBA" id="ARBA00022692"/>
    </source>
</evidence>
<dbReference type="SUPFAM" id="SSF56935">
    <property type="entry name" value="Porins"/>
    <property type="match status" value="1"/>
</dbReference>
<evidence type="ECO:0000256" key="5">
    <source>
        <dbReference type="ARBA" id="ARBA00022496"/>
    </source>
</evidence>
<evidence type="ECO:0000256" key="1">
    <source>
        <dbReference type="ARBA" id="ARBA00004571"/>
    </source>
</evidence>
<dbReference type="AlphaFoldDB" id="A0A367XDV0"/>
<keyword evidence="10" id="KW-0675">Receptor</keyword>
<evidence type="ECO:0000256" key="2">
    <source>
        <dbReference type="ARBA" id="ARBA00009810"/>
    </source>
</evidence>